<dbReference type="SUPFAM" id="SSF81321">
    <property type="entry name" value="Family A G protein-coupled receptor-like"/>
    <property type="match status" value="1"/>
</dbReference>
<keyword evidence="4 11" id="KW-0812">Transmembrane</keyword>
<organism evidence="13">
    <name type="scientific">Hirondellea gigas</name>
    <dbReference type="NCBI Taxonomy" id="1518452"/>
    <lineage>
        <taxon>Eukaryota</taxon>
        <taxon>Metazoa</taxon>
        <taxon>Ecdysozoa</taxon>
        <taxon>Arthropoda</taxon>
        <taxon>Crustacea</taxon>
        <taxon>Multicrustacea</taxon>
        <taxon>Malacostraca</taxon>
        <taxon>Eumalacostraca</taxon>
        <taxon>Peracarida</taxon>
        <taxon>Amphipoda</taxon>
        <taxon>Amphilochidea</taxon>
        <taxon>Lysianassida</taxon>
        <taxon>Lysianassidira</taxon>
        <taxon>Lysianassoidea</taxon>
        <taxon>Lysianassidae</taxon>
        <taxon>Hirondellea</taxon>
    </lineage>
</organism>
<dbReference type="PROSITE" id="PS50262">
    <property type="entry name" value="G_PROTEIN_RECEP_F1_2"/>
    <property type="match status" value="1"/>
</dbReference>
<feature type="transmembrane region" description="Helical" evidence="11">
    <location>
        <begin position="477"/>
        <end position="496"/>
    </location>
</feature>
<dbReference type="PRINTS" id="PR00237">
    <property type="entry name" value="GPCRRHODOPSN"/>
</dbReference>
<feature type="transmembrane region" description="Helical" evidence="11">
    <location>
        <begin position="312"/>
        <end position="341"/>
    </location>
</feature>
<evidence type="ECO:0000256" key="6">
    <source>
        <dbReference type="ARBA" id="ARBA00023040"/>
    </source>
</evidence>
<feature type="compositionally biased region" description="Low complexity" evidence="10">
    <location>
        <begin position="666"/>
        <end position="693"/>
    </location>
</feature>
<keyword evidence="9" id="KW-0807">Transducer</keyword>
<comment type="subcellular location">
    <subcellularLocation>
        <location evidence="1">Cell membrane</location>
        <topology evidence="1">Multi-pass membrane protein</topology>
    </subcellularLocation>
</comment>
<dbReference type="PANTHER" id="PTHR24228">
    <property type="entry name" value="B2 BRADYKININ RECEPTOR/ANGIOTENSIN II RECEPTOR"/>
    <property type="match status" value="1"/>
</dbReference>
<feature type="transmembrane region" description="Helical" evidence="11">
    <location>
        <begin position="445"/>
        <end position="465"/>
    </location>
</feature>
<evidence type="ECO:0000256" key="4">
    <source>
        <dbReference type="ARBA" id="ARBA00022692"/>
    </source>
</evidence>
<evidence type="ECO:0000256" key="11">
    <source>
        <dbReference type="SAM" id="Phobius"/>
    </source>
</evidence>
<name>A0A6A7G2W7_9CRUS</name>
<dbReference type="Gene3D" id="1.20.1070.10">
    <property type="entry name" value="Rhodopsin 7-helix transmembrane proteins"/>
    <property type="match status" value="1"/>
</dbReference>
<dbReference type="PANTHER" id="PTHR24228:SF74">
    <property type="entry name" value="G-PROTEIN COUPLED RECEPTORS FAMILY 1 PROFILE DOMAIN-CONTAINING PROTEIN"/>
    <property type="match status" value="1"/>
</dbReference>
<feature type="region of interest" description="Disordered" evidence="10">
    <location>
        <begin position="354"/>
        <end position="398"/>
    </location>
</feature>
<evidence type="ECO:0000256" key="3">
    <source>
        <dbReference type="ARBA" id="ARBA00022475"/>
    </source>
</evidence>
<feature type="compositionally biased region" description="Low complexity" evidence="10">
    <location>
        <begin position="621"/>
        <end position="630"/>
    </location>
</feature>
<keyword evidence="8 13" id="KW-0675">Receptor</keyword>
<feature type="transmembrane region" description="Helical" evidence="11">
    <location>
        <begin position="146"/>
        <end position="172"/>
    </location>
</feature>
<feature type="transmembrane region" description="Helical" evidence="11">
    <location>
        <begin position="267"/>
        <end position="292"/>
    </location>
</feature>
<protein>
    <submittedName>
        <fullName evidence="13">G-protein coupled receptor moody-like</fullName>
    </submittedName>
</protein>
<evidence type="ECO:0000259" key="12">
    <source>
        <dbReference type="PROSITE" id="PS50262"/>
    </source>
</evidence>
<keyword evidence="5 11" id="KW-1133">Transmembrane helix</keyword>
<feature type="compositionally biased region" description="Polar residues" evidence="10">
    <location>
        <begin position="726"/>
        <end position="738"/>
    </location>
</feature>
<evidence type="ECO:0000256" key="9">
    <source>
        <dbReference type="ARBA" id="ARBA00023224"/>
    </source>
</evidence>
<dbReference type="InterPro" id="IPR017452">
    <property type="entry name" value="GPCR_Rhodpsn_7TM"/>
</dbReference>
<evidence type="ECO:0000313" key="13">
    <source>
        <dbReference type="EMBL" id="LAC25150.1"/>
    </source>
</evidence>
<evidence type="ECO:0000256" key="1">
    <source>
        <dbReference type="ARBA" id="ARBA00004651"/>
    </source>
</evidence>
<feature type="compositionally biased region" description="Basic and acidic residues" evidence="10">
    <location>
        <begin position="695"/>
        <end position="705"/>
    </location>
</feature>
<feature type="region of interest" description="Disordered" evidence="10">
    <location>
        <begin position="31"/>
        <end position="65"/>
    </location>
</feature>
<comment type="similarity">
    <text evidence="2">Belongs to the G-protein coupled receptor 1 family.</text>
</comment>
<keyword evidence="6" id="KW-0297">G-protein coupled receptor</keyword>
<dbReference type="GO" id="GO:0005886">
    <property type="term" value="C:plasma membrane"/>
    <property type="evidence" value="ECO:0007669"/>
    <property type="project" value="UniProtKB-SubCell"/>
</dbReference>
<sequence length="764" mass="83270">MMRTYHLNRQLYDNYLDGGHTIEDLHNRLPTMEDYSYPPAAQQGPSSSTEGTPMGSPLGSSTNFPTPLANDSSLLSSSSLIDLLTSTISSLVNDISTTSGEVMSGFDGTATTGGDGDFSTGASSQFNATGNFTEGSSSPAQFPYHMLGFTAACAFIIAILGASGNLLTIIALPMCRNLRTTATAFVVNLAVVELMFCVFVLPLSGAQYAYLMLYNQSLLSDKACIFFTVMRYSLTQLELQTIVAIALMRAMAVSFMSLYARVNTPRVVGVYIAILWIYSFGIRIPTAAGVFGHYRFNDQTMECDMGKDRKSAFARTIMLFLEALIPVMLIIVLYVFIFIMVKLSSNRVARSTTRRKMRVASSSSSDAGGGSATVCEDQDGEEERQSSQPDGDGGDLSRKMSGTSFKSLKRLMSDASFKPQFRRGSSTLSQKLSTNRRDMRVARTIFIIFVLIMFCSVPVMVVHFIDREAKNKRTFLAVHILYWLQYCINILIYVLMNRQYRDAYLDALSKWIPYFQRHRGFRFPWEAASQSFKPTSKPNQGSFRNRSGSKGGDDVQSSTGTEVNVGGAVGGHNRTGRLSAIQERRSSSVAADDSLSHEDATKKTRPAILPLATPPLHHRSAPQSPSSASPPQTPLFTNDHPFSSLPSSPLGCYPPPIFGNDSKTTSFSCASQSPQQQAASPSSGNSSPKIFSSEDSMKNLKDKLDTISVDSSTPLQAIEETEEPHLNQNCNDGGTKSSDAVEAKGSYSTVHGTSLDPPKNSVQI</sequence>
<feature type="region of interest" description="Disordered" evidence="10">
    <location>
        <begin position="663"/>
        <end position="764"/>
    </location>
</feature>
<feature type="domain" description="G-protein coupled receptors family 1 profile" evidence="12">
    <location>
        <begin position="164"/>
        <end position="493"/>
    </location>
</feature>
<dbReference type="Pfam" id="PF00001">
    <property type="entry name" value="7tm_1"/>
    <property type="match status" value="1"/>
</dbReference>
<accession>A0A6A7G2W7</accession>
<evidence type="ECO:0000256" key="8">
    <source>
        <dbReference type="ARBA" id="ARBA00023170"/>
    </source>
</evidence>
<dbReference type="GO" id="GO:0004930">
    <property type="term" value="F:G protein-coupled receptor activity"/>
    <property type="evidence" value="ECO:0007669"/>
    <property type="project" value="UniProtKB-KW"/>
</dbReference>
<feature type="transmembrane region" description="Helical" evidence="11">
    <location>
        <begin position="239"/>
        <end position="260"/>
    </location>
</feature>
<feature type="region of interest" description="Disordered" evidence="10">
    <location>
        <begin position="531"/>
        <end position="648"/>
    </location>
</feature>
<keyword evidence="3" id="KW-1003">Cell membrane</keyword>
<dbReference type="EMBL" id="IACT01006008">
    <property type="protein sequence ID" value="LAC25150.1"/>
    <property type="molecule type" value="mRNA"/>
</dbReference>
<feature type="compositionally biased region" description="Polar residues" evidence="10">
    <location>
        <begin position="531"/>
        <end position="548"/>
    </location>
</feature>
<proteinExistence type="evidence at transcript level"/>
<evidence type="ECO:0000256" key="5">
    <source>
        <dbReference type="ARBA" id="ARBA00022989"/>
    </source>
</evidence>
<dbReference type="InterPro" id="IPR000276">
    <property type="entry name" value="GPCR_Rhodpsn"/>
</dbReference>
<evidence type="ECO:0000256" key="7">
    <source>
        <dbReference type="ARBA" id="ARBA00023136"/>
    </source>
</evidence>
<dbReference type="AlphaFoldDB" id="A0A6A7G2W7"/>
<reference evidence="13" key="1">
    <citation type="submission" date="2017-11" db="EMBL/GenBank/DDBJ databases">
        <title>The sensing device of the deep-sea amphipod.</title>
        <authorList>
            <person name="Kobayashi H."/>
            <person name="Nagahama T."/>
            <person name="Arai W."/>
            <person name="Sasagawa Y."/>
            <person name="Umeda M."/>
            <person name="Hayashi T."/>
            <person name="Nikaido I."/>
            <person name="Watanabe H."/>
            <person name="Oguri K."/>
            <person name="Kitazato H."/>
            <person name="Fujioka K."/>
            <person name="Kido Y."/>
            <person name="Takami H."/>
        </authorList>
    </citation>
    <scope>NUCLEOTIDE SEQUENCE</scope>
    <source>
        <tissue evidence="13">Whole body</tissue>
    </source>
</reference>
<keyword evidence="7 11" id="KW-0472">Membrane</keyword>
<evidence type="ECO:0000256" key="2">
    <source>
        <dbReference type="ARBA" id="ARBA00010663"/>
    </source>
</evidence>
<feature type="transmembrane region" description="Helical" evidence="11">
    <location>
        <begin position="184"/>
        <end position="210"/>
    </location>
</feature>
<evidence type="ECO:0000256" key="10">
    <source>
        <dbReference type="SAM" id="MobiDB-lite"/>
    </source>
</evidence>